<feature type="domain" description="Protein kinase" evidence="2">
    <location>
        <begin position="435"/>
        <end position="764"/>
    </location>
</feature>
<dbReference type="Pfam" id="PF17667">
    <property type="entry name" value="Pkinase_fungal"/>
    <property type="match status" value="1"/>
</dbReference>
<dbReference type="EMBL" id="KZ303585">
    <property type="protein sequence ID" value="PIA12706.1"/>
    <property type="molecule type" value="Genomic_DNA"/>
</dbReference>
<dbReference type="InterPro" id="IPR008266">
    <property type="entry name" value="Tyr_kinase_AS"/>
</dbReference>
<dbReference type="PANTHER" id="PTHR38248">
    <property type="entry name" value="FUNK1 6"/>
    <property type="match status" value="1"/>
</dbReference>
<dbReference type="InterPro" id="IPR011009">
    <property type="entry name" value="Kinase-like_dom_sf"/>
</dbReference>
<dbReference type="PANTHER" id="PTHR38248:SF2">
    <property type="entry name" value="FUNK1 11"/>
    <property type="match status" value="1"/>
</dbReference>
<accession>A0A2G5B116</accession>
<dbReference type="GO" id="GO:0005524">
    <property type="term" value="F:ATP binding"/>
    <property type="evidence" value="ECO:0007669"/>
    <property type="project" value="InterPro"/>
</dbReference>
<dbReference type="OrthoDB" id="5584477at2759"/>
<dbReference type="InterPro" id="IPR000719">
    <property type="entry name" value="Prot_kinase_dom"/>
</dbReference>
<reference evidence="3 4" key="1">
    <citation type="journal article" date="2015" name="Genome Biol. Evol.">
        <title>Phylogenomic analyses indicate that early fungi evolved digesting cell walls of algal ancestors of land plants.</title>
        <authorList>
            <person name="Chang Y."/>
            <person name="Wang S."/>
            <person name="Sekimoto S."/>
            <person name="Aerts A.L."/>
            <person name="Choi C."/>
            <person name="Clum A."/>
            <person name="LaButti K.M."/>
            <person name="Lindquist E.A."/>
            <person name="Yee Ngan C."/>
            <person name="Ohm R.A."/>
            <person name="Salamov A.A."/>
            <person name="Grigoriev I.V."/>
            <person name="Spatafora J.W."/>
            <person name="Berbee M.L."/>
        </authorList>
    </citation>
    <scope>NUCLEOTIDE SEQUENCE [LARGE SCALE GENOMIC DNA]</scope>
    <source>
        <strain evidence="3 4">NRRL 1564</strain>
    </source>
</reference>
<sequence>MSATNTRRGKRKTDTQLEYPTPPTDEPKTPNNKRRKQPVGATPIRQSTALTNVGASALRGKRPRNTTVTSSVNTTSVNEASATSVSYRGRSLNATECMMSSNKELQTERDNEAREIVKRHLIRDVPSVLANALPITPLLRKKAKRLAIEVSKKLTKYINSYKPPTTGPSLSRGAQKRGRGNRRGIYAPTSLQLQREQTAQSNEYAQLIEWTSLGTNRGTSESAEMKKTEKQMYPGISTFIRFVADTLDGTAKSTKGRIDNTANLRRLVTFDKSDFTADDSDDYRRVDLALTQATDGADRDGDHSEQLFRNALALIEVKRHPADQEQAFRQLVLYTRNIYATQHNRRFAWGLTICGTVVRACLFGHDKILSSQDMDVSTSAGRRNFVGLLVNWAVCESERLGYDPTIRCHESGQWEIDVFGQNKEKLTYEISEIIFSAGSTFGRQTRCFIAGCEEKAVLIKDAWAVKGSSTDKIKRDEIDFLRKIRDTLADDTELVGTYPFLEIGGISQLCRSGQHIDDCTGTIYSDIDQETLCDIPVRIHNRLAMSPVGKPLQKVASVDELIVAAYDAMAAHTAIVKRCGILHRDISLQNILIHRMPSSEVKGMLIDFDYAVYITDLKWEQQPDRTGTPPYMSIGNLENSNVPRTSLDDWESLIYILCWLGTIGVNSANQNFNKFENTLPIGGWRSGDAKACASQKRLHLSTADSFEDTILEHFIAHQDYVHLVRVVKELYTTLFYNSKVSPRTRGLKALTELKRLLGEPQPYAAQPHETDFLDHQVNPDTTNPFERRAEIAEAIADKLLSVFKVYRDQACSRIVAGSLANSLRAI</sequence>
<dbReference type="Gene3D" id="1.10.510.10">
    <property type="entry name" value="Transferase(Phosphotransferase) domain 1"/>
    <property type="match status" value="1"/>
</dbReference>
<dbReference type="Proteomes" id="UP000242474">
    <property type="component" value="Unassembled WGS sequence"/>
</dbReference>
<keyword evidence="4" id="KW-1185">Reference proteome</keyword>
<proteinExistence type="predicted"/>
<evidence type="ECO:0000313" key="4">
    <source>
        <dbReference type="Proteomes" id="UP000242474"/>
    </source>
</evidence>
<dbReference type="PROSITE" id="PS00109">
    <property type="entry name" value="PROTEIN_KINASE_TYR"/>
    <property type="match status" value="1"/>
</dbReference>
<feature type="region of interest" description="Disordered" evidence="1">
    <location>
        <begin position="1"/>
        <end position="48"/>
    </location>
</feature>
<evidence type="ECO:0000313" key="3">
    <source>
        <dbReference type="EMBL" id="PIA12706.1"/>
    </source>
</evidence>
<dbReference type="PROSITE" id="PS50011">
    <property type="entry name" value="PROTEIN_KINASE_DOM"/>
    <property type="match status" value="1"/>
</dbReference>
<dbReference type="InterPro" id="IPR040976">
    <property type="entry name" value="Pkinase_fungal"/>
</dbReference>
<feature type="region of interest" description="Disordered" evidence="1">
    <location>
        <begin position="159"/>
        <end position="182"/>
    </location>
</feature>
<protein>
    <recommendedName>
        <fullName evidence="2">Protein kinase domain-containing protein</fullName>
    </recommendedName>
</protein>
<dbReference type="AlphaFoldDB" id="A0A2G5B116"/>
<evidence type="ECO:0000259" key="2">
    <source>
        <dbReference type="PROSITE" id="PS50011"/>
    </source>
</evidence>
<name>A0A2G5B116_COERN</name>
<dbReference type="STRING" id="763665.A0A2G5B116"/>
<dbReference type="SUPFAM" id="SSF56112">
    <property type="entry name" value="Protein kinase-like (PK-like)"/>
    <property type="match status" value="1"/>
</dbReference>
<gene>
    <name evidence="3" type="ORF">COEREDRAFT_17974</name>
</gene>
<evidence type="ECO:0000256" key="1">
    <source>
        <dbReference type="SAM" id="MobiDB-lite"/>
    </source>
</evidence>
<dbReference type="GO" id="GO:0004672">
    <property type="term" value="F:protein kinase activity"/>
    <property type="evidence" value="ECO:0007669"/>
    <property type="project" value="InterPro"/>
</dbReference>
<organism evidence="3 4">
    <name type="scientific">Coemansia reversa (strain ATCC 12441 / NRRL 1564)</name>
    <dbReference type="NCBI Taxonomy" id="763665"/>
    <lineage>
        <taxon>Eukaryota</taxon>
        <taxon>Fungi</taxon>
        <taxon>Fungi incertae sedis</taxon>
        <taxon>Zoopagomycota</taxon>
        <taxon>Kickxellomycotina</taxon>
        <taxon>Kickxellomycetes</taxon>
        <taxon>Kickxellales</taxon>
        <taxon>Kickxellaceae</taxon>
        <taxon>Coemansia</taxon>
    </lineage>
</organism>